<dbReference type="SUPFAM" id="SSF101967">
    <property type="entry name" value="Adhesin YadA, collagen-binding domain"/>
    <property type="match status" value="2"/>
</dbReference>
<comment type="subcellular location">
    <subcellularLocation>
        <location evidence="1">Membrane</location>
        <topology evidence="1">Multi-pass membrane protein</topology>
    </subcellularLocation>
</comment>
<evidence type="ECO:0000256" key="3">
    <source>
        <dbReference type="ARBA" id="ARBA00022989"/>
    </source>
</evidence>
<evidence type="ECO:0000256" key="6">
    <source>
        <dbReference type="SAM" id="Phobius"/>
    </source>
</evidence>
<proteinExistence type="predicted"/>
<evidence type="ECO:0000256" key="1">
    <source>
        <dbReference type="ARBA" id="ARBA00004141"/>
    </source>
</evidence>
<dbReference type="NCBIfam" id="TIGR03057">
    <property type="entry name" value="xxxLxxG_by_4"/>
    <property type="match status" value="6"/>
</dbReference>
<evidence type="ECO:0000313" key="7">
    <source>
        <dbReference type="EMBL" id="MCT2041913.1"/>
    </source>
</evidence>
<feature type="transmembrane region" description="Helical" evidence="6">
    <location>
        <begin position="515"/>
        <end position="539"/>
    </location>
</feature>
<sequence length="766" mass="78892">MTNTTARTMPRVLRHRRDVLIAVLMPLLIAGAWLLGHAGVAERSAAIPALIVNSDEMVEQTLPDGSTTPVVAGRLVVSRLTDPEQPTGFDWQLANEDEAVTSLEDGSAYVVLRIPKDFSASVASFGGGSPVQARVSITTSQQHDWAAGAATQALHSAIVAQFGTTLSEQIIGSIVDGMDDTGAALQQAADGARKLEDGATKLGDGMDELATGQAQLADGADAAATGTEQYVDGVEQYVAGADSLASGTRQYTDGVGEYAAGVREYASGVEQFVSPIAELGDKYGDSIDQLGQADALATETDQLLQDAIEAYRTSRNTMGDDPAATIEAFCQSLPTQGEQDRCRASLAGIDVDWQEADDAVDTLDTKRQAIADTLRAAGGLNGIADKITQFTDGASQLRNASGRLIDGSTTLASGGDALSDGAETFADGGDALVSGGRDLSKGITQLADGQRQASDGATQLADGADKLAEGAGSLADGLQSGADRAKNAIKDPERFASLVAHPVASTVTAQHDPGFPAVIAATVIPGTLWLSVLVAGLIRRILPGEELRSTASRGRIVRRALVRLGGPGAIAGGVLVTVAHLVMGWPPIMIPASILVSFAVLATASALALASIALWGRRIGAIVTIGLIGAQLLVTRGFMPLELKLPLAATLEPFAPIALAAKALQAMAAGGALASWGPSLVGVLVWALLSAAAAMWAVRLRQGRSTVGDGDTSPRAGIGTGGVSPDAEPGFDDESDDESWRPSTPSESSEHANRRVSELYEELGAR</sequence>
<evidence type="ECO:0000256" key="4">
    <source>
        <dbReference type="ARBA" id="ARBA00023136"/>
    </source>
</evidence>
<keyword evidence="3 6" id="KW-1133">Transmembrane helix</keyword>
<dbReference type="InterPro" id="IPR023908">
    <property type="entry name" value="xxxLxxG_rpt"/>
</dbReference>
<protein>
    <recommendedName>
        <fullName evidence="9">YhgE/Pip domain-containing protein</fullName>
    </recommendedName>
</protein>
<keyword evidence="8" id="KW-1185">Reference proteome</keyword>
<evidence type="ECO:0008006" key="9">
    <source>
        <dbReference type="Google" id="ProtNLM"/>
    </source>
</evidence>
<feature type="transmembrane region" description="Helical" evidence="6">
    <location>
        <begin position="619"/>
        <end position="639"/>
    </location>
</feature>
<feature type="compositionally biased region" description="Basic and acidic residues" evidence="5">
    <location>
        <begin position="748"/>
        <end position="766"/>
    </location>
</feature>
<dbReference type="Proteomes" id="UP001525379">
    <property type="component" value="Unassembled WGS sequence"/>
</dbReference>
<name>A0ABT2HUB6_9MICO</name>
<keyword evidence="2 6" id="KW-0812">Transmembrane</keyword>
<evidence type="ECO:0000256" key="5">
    <source>
        <dbReference type="SAM" id="MobiDB-lite"/>
    </source>
</evidence>
<reference evidence="7 8" key="1">
    <citation type="submission" date="2022-04" db="EMBL/GenBank/DDBJ databases">
        <title>Human microbiome associated bacterial genomes.</title>
        <authorList>
            <person name="Sandstrom S."/>
            <person name="Salamzade R."/>
            <person name="Kalan L.R."/>
        </authorList>
    </citation>
    <scope>NUCLEOTIDE SEQUENCE [LARGE SCALE GENOMIC DNA]</scope>
    <source>
        <strain evidence="8">p3-SID1799</strain>
    </source>
</reference>
<dbReference type="InterPro" id="IPR051328">
    <property type="entry name" value="T7SS_ABC-Transporter"/>
</dbReference>
<dbReference type="InterPro" id="IPR011049">
    <property type="entry name" value="Serralysin-like_metalloprot_C"/>
</dbReference>
<gene>
    <name evidence="7" type="ORF">M3D15_00940</name>
</gene>
<dbReference type="PANTHER" id="PTHR43077:SF10">
    <property type="entry name" value="TRANSPORT PERMEASE PROTEIN"/>
    <property type="match status" value="1"/>
</dbReference>
<comment type="caution">
    <text evidence="7">The sequence shown here is derived from an EMBL/GenBank/DDBJ whole genome shotgun (WGS) entry which is preliminary data.</text>
</comment>
<feature type="region of interest" description="Disordered" evidence="5">
    <location>
        <begin position="705"/>
        <end position="766"/>
    </location>
</feature>
<evidence type="ECO:0000256" key="2">
    <source>
        <dbReference type="ARBA" id="ARBA00022692"/>
    </source>
</evidence>
<dbReference type="EMBL" id="JALXSQ010000002">
    <property type="protein sequence ID" value="MCT2041913.1"/>
    <property type="molecule type" value="Genomic_DNA"/>
</dbReference>
<keyword evidence="4 6" id="KW-0472">Membrane</keyword>
<dbReference type="RefSeq" id="WP_260103656.1">
    <property type="nucleotide sequence ID" value="NZ_JALXSQ010000002.1"/>
</dbReference>
<dbReference type="PANTHER" id="PTHR43077">
    <property type="entry name" value="TRANSPORT PERMEASE YVFS-RELATED"/>
    <property type="match status" value="1"/>
</dbReference>
<accession>A0ABT2HUB6</accession>
<dbReference type="Gene3D" id="1.10.287.950">
    <property type="entry name" value="Methyl-accepting chemotaxis protein"/>
    <property type="match status" value="1"/>
</dbReference>
<organism evidence="7 8">
    <name type="scientific">Pseudoclavibacter albus</name>
    <dbReference type="NCBI Taxonomy" id="272241"/>
    <lineage>
        <taxon>Bacteria</taxon>
        <taxon>Bacillati</taxon>
        <taxon>Actinomycetota</taxon>
        <taxon>Actinomycetes</taxon>
        <taxon>Micrococcales</taxon>
        <taxon>Microbacteriaceae</taxon>
        <taxon>Pseudoclavibacter</taxon>
    </lineage>
</organism>
<feature type="transmembrane region" description="Helical" evidence="6">
    <location>
        <begin position="588"/>
        <end position="612"/>
    </location>
</feature>
<feature type="transmembrane region" description="Helical" evidence="6">
    <location>
        <begin position="560"/>
        <end position="582"/>
    </location>
</feature>
<feature type="transmembrane region" description="Helical" evidence="6">
    <location>
        <begin position="676"/>
        <end position="698"/>
    </location>
</feature>
<evidence type="ECO:0000313" key="8">
    <source>
        <dbReference type="Proteomes" id="UP001525379"/>
    </source>
</evidence>